<keyword evidence="4" id="KW-1185">Reference proteome</keyword>
<name>A0ABS1JLK9_9BURK</name>
<gene>
    <name evidence="1" type="primary">ubiT</name>
    <name evidence="3" type="ORF">JI746_06745</name>
</gene>
<evidence type="ECO:0000313" key="3">
    <source>
        <dbReference type="EMBL" id="MBL0424801.1"/>
    </source>
</evidence>
<protein>
    <recommendedName>
        <fullName evidence="1">Ubiquinone biosynthesis accessory factor UbiT</fullName>
    </recommendedName>
</protein>
<accession>A0ABS1JLK9</accession>
<dbReference type="InterPro" id="IPR003033">
    <property type="entry name" value="SCP2_sterol-bd_dom"/>
</dbReference>
<evidence type="ECO:0000256" key="1">
    <source>
        <dbReference type="HAMAP-Rule" id="MF_02231"/>
    </source>
</evidence>
<dbReference type="Gene3D" id="3.30.1050.10">
    <property type="entry name" value="SCP2 sterol-binding domain"/>
    <property type="match status" value="1"/>
</dbReference>
<proteinExistence type="inferred from homology"/>
<comment type="pathway">
    <text evidence="1">Cofactor biosynthesis; ubiquinone biosynthesis.</text>
</comment>
<dbReference type="EMBL" id="JAEQND010000003">
    <property type="protein sequence ID" value="MBL0424801.1"/>
    <property type="molecule type" value="Genomic_DNA"/>
</dbReference>
<dbReference type="Pfam" id="PF02036">
    <property type="entry name" value="SCP2"/>
    <property type="match status" value="1"/>
</dbReference>
<comment type="function">
    <text evidence="1">Required for O(2)-independent ubiquinone (coenzyme Q) biosynthesis. Likely functions as an accessory factor.</text>
</comment>
<keyword evidence="1" id="KW-0831">Ubiquinone biosynthesis</keyword>
<dbReference type="Proteomes" id="UP000622707">
    <property type="component" value="Unassembled WGS sequence"/>
</dbReference>
<dbReference type="SUPFAM" id="SSF55718">
    <property type="entry name" value="SCP-like"/>
    <property type="match status" value="1"/>
</dbReference>
<comment type="similarity">
    <text evidence="1">Belongs to the UbiT family.</text>
</comment>
<dbReference type="InterPro" id="IPR016830">
    <property type="entry name" value="UbiT"/>
</dbReference>
<evidence type="ECO:0000313" key="4">
    <source>
        <dbReference type="Proteomes" id="UP000622707"/>
    </source>
</evidence>
<sequence>MTTPLFSLSALPECPKPIAAVLERLPSFPGSLVLATALNAILAPQLPEDVKQMMSGRRFRIHVRDARLSFDFAWNGSRFTPLSRQAQPDLTISASGPDFLRIARRQEDPDTLFFNRRLSMEGDTELGLVVKNTLDALELPVFDLSRFTRGRGAPRP</sequence>
<organism evidence="3 4">
    <name type="scientific">Ramlibacter alkalitolerans</name>
    <dbReference type="NCBI Taxonomy" id="2039631"/>
    <lineage>
        <taxon>Bacteria</taxon>
        <taxon>Pseudomonadati</taxon>
        <taxon>Pseudomonadota</taxon>
        <taxon>Betaproteobacteria</taxon>
        <taxon>Burkholderiales</taxon>
        <taxon>Comamonadaceae</taxon>
        <taxon>Ramlibacter</taxon>
    </lineage>
</organism>
<feature type="domain" description="SCP2" evidence="2">
    <location>
        <begin position="47"/>
        <end position="135"/>
    </location>
</feature>
<comment type="caution">
    <text evidence="3">The sequence shown here is derived from an EMBL/GenBank/DDBJ whole genome shotgun (WGS) entry which is preliminary data.</text>
</comment>
<reference evidence="3 4" key="1">
    <citation type="journal article" date="2017" name="Int. J. Syst. Evol. Microbiol.">
        <title>Ramlibacter alkalitolerans sp. nov., alkali-tolerant bacterium isolated from soil of ginseng.</title>
        <authorList>
            <person name="Lee D.H."/>
            <person name="Cha C.J."/>
        </authorList>
    </citation>
    <scope>NUCLEOTIDE SEQUENCE [LARGE SCALE GENOMIC DNA]</scope>
    <source>
        <strain evidence="3 4">KACC 19305</strain>
    </source>
</reference>
<dbReference type="InterPro" id="IPR036527">
    <property type="entry name" value="SCP2_sterol-bd_dom_sf"/>
</dbReference>
<evidence type="ECO:0000259" key="2">
    <source>
        <dbReference type="Pfam" id="PF02036"/>
    </source>
</evidence>
<dbReference type="HAMAP" id="MF_02231">
    <property type="entry name" value="UbiT"/>
    <property type="match status" value="1"/>
</dbReference>
<dbReference type="RefSeq" id="WP_201688032.1">
    <property type="nucleotide sequence ID" value="NZ_JAEQND010000003.1"/>
</dbReference>